<dbReference type="HOGENOM" id="CLU_072993_1_4_7"/>
<evidence type="ECO:0000313" key="2">
    <source>
        <dbReference type="EMBL" id="ETX00366.1"/>
    </source>
</evidence>
<dbReference type="PANTHER" id="PTHR43698">
    <property type="entry name" value="RIBD C-TERMINAL DOMAIN CONTAINING PROTEIN"/>
    <property type="match status" value="1"/>
</dbReference>
<dbReference type="Pfam" id="PF07883">
    <property type="entry name" value="Cupin_2"/>
    <property type="match status" value="1"/>
</dbReference>
<dbReference type="InterPro" id="IPR013096">
    <property type="entry name" value="Cupin_2"/>
</dbReference>
<dbReference type="Gene3D" id="2.60.120.10">
    <property type="entry name" value="Jelly Rolls"/>
    <property type="match status" value="1"/>
</dbReference>
<dbReference type="SUPFAM" id="SSF51182">
    <property type="entry name" value="RmlC-like cupins"/>
    <property type="match status" value="1"/>
</dbReference>
<protein>
    <recommendedName>
        <fullName evidence="1">Cupin type-2 domain-containing protein</fullName>
    </recommendedName>
</protein>
<dbReference type="Proteomes" id="UP000019140">
    <property type="component" value="Unassembled WGS sequence"/>
</dbReference>
<accession>W4LRM9</accession>
<sequence>MRVIRLADIPHEDMGEATAIPGWTGGSVTRTRQTIIPAGDSDNYNCSIVNFSTGSTTGWHAHDCDQVLIVTSGSGIIATESEEREINVGDVVHIKAGEKLWHGAKADTTMGHITVTAVGSQVTRF</sequence>
<reference evidence="2 3" key="1">
    <citation type="journal article" date="2014" name="Nature">
        <title>An environmental bacterial taxon with a large and distinct metabolic repertoire.</title>
        <authorList>
            <person name="Wilson M.C."/>
            <person name="Mori T."/>
            <person name="Ruckert C."/>
            <person name="Uria A.R."/>
            <person name="Helf M.J."/>
            <person name="Takada K."/>
            <person name="Gernert C."/>
            <person name="Steffens U.A."/>
            <person name="Heycke N."/>
            <person name="Schmitt S."/>
            <person name="Rinke C."/>
            <person name="Helfrich E.J."/>
            <person name="Brachmann A.O."/>
            <person name="Gurgui C."/>
            <person name="Wakimoto T."/>
            <person name="Kracht M."/>
            <person name="Crusemann M."/>
            <person name="Hentschel U."/>
            <person name="Abe I."/>
            <person name="Matsunaga S."/>
            <person name="Kalinowski J."/>
            <person name="Takeyama H."/>
            <person name="Piel J."/>
        </authorList>
    </citation>
    <scope>NUCLEOTIDE SEQUENCE [LARGE SCALE GENOMIC DNA]</scope>
    <source>
        <strain evidence="3">TSY2</strain>
    </source>
</reference>
<dbReference type="EMBL" id="AZHX01001737">
    <property type="protein sequence ID" value="ETX00366.1"/>
    <property type="molecule type" value="Genomic_DNA"/>
</dbReference>
<evidence type="ECO:0000313" key="3">
    <source>
        <dbReference type="Proteomes" id="UP000019140"/>
    </source>
</evidence>
<dbReference type="AlphaFoldDB" id="W4LRM9"/>
<dbReference type="PANTHER" id="PTHR43698:SF1">
    <property type="entry name" value="BLL4564 PROTEIN"/>
    <property type="match status" value="1"/>
</dbReference>
<comment type="caution">
    <text evidence="2">The sequence shown here is derived from an EMBL/GenBank/DDBJ whole genome shotgun (WGS) entry which is preliminary data.</text>
</comment>
<dbReference type="InterPro" id="IPR014710">
    <property type="entry name" value="RmlC-like_jellyroll"/>
</dbReference>
<feature type="domain" description="Cupin type-2" evidence="1">
    <location>
        <begin position="48"/>
        <end position="109"/>
    </location>
</feature>
<organism evidence="2 3">
    <name type="scientific">Candidatus Entotheonella gemina</name>
    <dbReference type="NCBI Taxonomy" id="1429439"/>
    <lineage>
        <taxon>Bacteria</taxon>
        <taxon>Pseudomonadati</taxon>
        <taxon>Nitrospinota/Tectimicrobiota group</taxon>
        <taxon>Candidatus Tectimicrobiota</taxon>
        <taxon>Candidatus Entotheonellia</taxon>
        <taxon>Candidatus Entotheonellales</taxon>
        <taxon>Candidatus Entotheonellaceae</taxon>
        <taxon>Candidatus Entotheonella</taxon>
    </lineage>
</organism>
<name>W4LRM9_9BACT</name>
<dbReference type="InterPro" id="IPR011051">
    <property type="entry name" value="RmlC_Cupin_sf"/>
</dbReference>
<evidence type="ECO:0000259" key="1">
    <source>
        <dbReference type="Pfam" id="PF07883"/>
    </source>
</evidence>
<proteinExistence type="predicted"/>
<keyword evidence="3" id="KW-1185">Reference proteome</keyword>
<gene>
    <name evidence="2" type="ORF">ETSY2_39255</name>
</gene>